<dbReference type="PANTHER" id="PTHR10209:SF797">
    <property type="entry name" value="OXIDASE, PUTATIVE-RELATED"/>
    <property type="match status" value="1"/>
</dbReference>
<evidence type="ECO:0000259" key="4">
    <source>
        <dbReference type="Pfam" id="PF14226"/>
    </source>
</evidence>
<dbReference type="PANTHER" id="PTHR10209">
    <property type="entry name" value="OXIDOREDUCTASE, 2OG-FE II OXYGENASE FAMILY PROTEIN"/>
    <property type="match status" value="1"/>
</dbReference>
<dbReference type="AlphaFoldDB" id="A0AAD7VL32"/>
<keyword evidence="1" id="KW-0479">Metal-binding</keyword>
<dbReference type="InterPro" id="IPR026992">
    <property type="entry name" value="DIOX_N"/>
</dbReference>
<dbReference type="Proteomes" id="UP001163823">
    <property type="component" value="Chromosome 2"/>
</dbReference>
<evidence type="ECO:0000313" key="5">
    <source>
        <dbReference type="EMBL" id="KAJ7979896.1"/>
    </source>
</evidence>
<sequence length="136" mass="15104">MVVNSTDENEVGTDTGYGRKSELKAFDDSKAGVKGLVDAGVTKIPRMFYCGQVNLSETSPSDSKLTIPIIDLKDIYINSVSRTEVIGKRQDACQNWGFFQLINHEIPIDMLDEIINGIRQFHELETGVKKGVVLIQ</sequence>
<name>A0AAD7VL32_QUISA</name>
<keyword evidence="2" id="KW-0560">Oxidoreductase</keyword>
<dbReference type="EMBL" id="JARAOO010000002">
    <property type="protein sequence ID" value="KAJ7979896.1"/>
    <property type="molecule type" value="Genomic_DNA"/>
</dbReference>
<keyword evidence="3" id="KW-0408">Iron</keyword>
<gene>
    <name evidence="5" type="ORF">O6P43_003240</name>
</gene>
<dbReference type="Gene3D" id="2.60.120.330">
    <property type="entry name" value="B-lactam Antibiotic, Isopenicillin N Synthase, Chain"/>
    <property type="match status" value="1"/>
</dbReference>
<proteinExistence type="predicted"/>
<evidence type="ECO:0000256" key="3">
    <source>
        <dbReference type="ARBA" id="ARBA00023004"/>
    </source>
</evidence>
<dbReference type="KEGG" id="qsa:O6P43_003240"/>
<comment type="caution">
    <text evidence="5">The sequence shown here is derived from an EMBL/GenBank/DDBJ whole genome shotgun (WGS) entry which is preliminary data.</text>
</comment>
<dbReference type="Pfam" id="PF14226">
    <property type="entry name" value="DIOX_N"/>
    <property type="match status" value="1"/>
</dbReference>
<protein>
    <submittedName>
        <fullName evidence="5">1-aminocyclopropane-1-carboxylate oxidase-like 1</fullName>
    </submittedName>
</protein>
<evidence type="ECO:0000256" key="1">
    <source>
        <dbReference type="ARBA" id="ARBA00022723"/>
    </source>
</evidence>
<accession>A0AAD7VL32</accession>
<organism evidence="5 6">
    <name type="scientific">Quillaja saponaria</name>
    <name type="common">Soap bark tree</name>
    <dbReference type="NCBI Taxonomy" id="32244"/>
    <lineage>
        <taxon>Eukaryota</taxon>
        <taxon>Viridiplantae</taxon>
        <taxon>Streptophyta</taxon>
        <taxon>Embryophyta</taxon>
        <taxon>Tracheophyta</taxon>
        <taxon>Spermatophyta</taxon>
        <taxon>Magnoliopsida</taxon>
        <taxon>eudicotyledons</taxon>
        <taxon>Gunneridae</taxon>
        <taxon>Pentapetalae</taxon>
        <taxon>rosids</taxon>
        <taxon>fabids</taxon>
        <taxon>Fabales</taxon>
        <taxon>Quillajaceae</taxon>
        <taxon>Quillaja</taxon>
    </lineage>
</organism>
<dbReference type="GO" id="GO:0046872">
    <property type="term" value="F:metal ion binding"/>
    <property type="evidence" value="ECO:0007669"/>
    <property type="project" value="UniProtKB-KW"/>
</dbReference>
<reference evidence="5" key="1">
    <citation type="journal article" date="2023" name="Science">
        <title>Elucidation of the pathway for biosynthesis of saponin adjuvants from the soapbark tree.</title>
        <authorList>
            <person name="Reed J."/>
            <person name="Orme A."/>
            <person name="El-Demerdash A."/>
            <person name="Owen C."/>
            <person name="Martin L.B.B."/>
            <person name="Misra R.C."/>
            <person name="Kikuchi S."/>
            <person name="Rejzek M."/>
            <person name="Martin A.C."/>
            <person name="Harkess A."/>
            <person name="Leebens-Mack J."/>
            <person name="Louveau T."/>
            <person name="Stephenson M.J."/>
            <person name="Osbourn A."/>
        </authorList>
    </citation>
    <scope>NUCLEOTIDE SEQUENCE</scope>
    <source>
        <strain evidence="5">S10</strain>
    </source>
</reference>
<dbReference type="SUPFAM" id="SSF51197">
    <property type="entry name" value="Clavaminate synthase-like"/>
    <property type="match status" value="1"/>
</dbReference>
<feature type="domain" description="Non-haem dioxygenase N-terminal" evidence="4">
    <location>
        <begin position="67"/>
        <end position="130"/>
    </location>
</feature>
<evidence type="ECO:0000256" key="2">
    <source>
        <dbReference type="ARBA" id="ARBA00023002"/>
    </source>
</evidence>
<dbReference type="GO" id="GO:0016491">
    <property type="term" value="F:oxidoreductase activity"/>
    <property type="evidence" value="ECO:0007669"/>
    <property type="project" value="UniProtKB-KW"/>
</dbReference>
<keyword evidence="6" id="KW-1185">Reference proteome</keyword>
<dbReference type="InterPro" id="IPR027443">
    <property type="entry name" value="IPNS-like_sf"/>
</dbReference>
<evidence type="ECO:0000313" key="6">
    <source>
        <dbReference type="Proteomes" id="UP001163823"/>
    </source>
</evidence>